<proteinExistence type="predicted"/>
<dbReference type="GO" id="GO:0004497">
    <property type="term" value="F:monooxygenase activity"/>
    <property type="evidence" value="ECO:0007669"/>
    <property type="project" value="InterPro"/>
</dbReference>
<reference evidence="2" key="1">
    <citation type="submission" date="2017-12" db="EMBL/GenBank/DDBJ databases">
        <authorList>
            <consortium name="DOE Joint Genome Institute"/>
            <person name="Mondo S.J."/>
            <person name="Kjaerbolling I."/>
            <person name="Vesth T.C."/>
            <person name="Frisvad J.C."/>
            <person name="Nybo J.L."/>
            <person name="Theobald S."/>
            <person name="Kuo A."/>
            <person name="Bowyer P."/>
            <person name="Matsuda Y."/>
            <person name="Lyhne E.K."/>
            <person name="Kogle M.E."/>
            <person name="Clum A."/>
            <person name="Lipzen A."/>
            <person name="Salamov A."/>
            <person name="Ngan C.Y."/>
            <person name="Daum C."/>
            <person name="Chiniquy J."/>
            <person name="Barry K."/>
            <person name="LaButti K."/>
            <person name="Haridas S."/>
            <person name="Simmons B.A."/>
            <person name="Magnuson J.K."/>
            <person name="Mortensen U.H."/>
            <person name="Larsen T.O."/>
            <person name="Grigoriev I.V."/>
            <person name="Baker S.E."/>
            <person name="Andersen M.R."/>
            <person name="Nordberg H.P."/>
            <person name="Cantor M.N."/>
            <person name="Hua S.X."/>
        </authorList>
    </citation>
    <scope>NUCLEOTIDE SEQUENCE [LARGE SCALE GENOMIC DNA]</scope>
    <source>
        <strain evidence="2">IBT 19404</strain>
    </source>
</reference>
<dbReference type="EMBL" id="KZ559509">
    <property type="protein sequence ID" value="PLN84768.1"/>
    <property type="molecule type" value="Genomic_DNA"/>
</dbReference>
<dbReference type="SUPFAM" id="SSF48264">
    <property type="entry name" value="Cytochrome P450"/>
    <property type="match status" value="1"/>
</dbReference>
<evidence type="ECO:0000313" key="1">
    <source>
        <dbReference type="EMBL" id="PLN84768.1"/>
    </source>
</evidence>
<accession>A0A2J5I4E2</accession>
<dbReference type="AlphaFoldDB" id="A0A2J5I4E2"/>
<dbReference type="GO" id="GO:0020037">
    <property type="term" value="F:heme binding"/>
    <property type="evidence" value="ECO:0007669"/>
    <property type="project" value="InterPro"/>
</dbReference>
<evidence type="ECO:0000313" key="2">
    <source>
        <dbReference type="Proteomes" id="UP000235023"/>
    </source>
</evidence>
<gene>
    <name evidence="1" type="ORF">BDW42DRAFT_162122</name>
</gene>
<dbReference type="Proteomes" id="UP000235023">
    <property type="component" value="Unassembled WGS sequence"/>
</dbReference>
<dbReference type="InterPro" id="IPR036396">
    <property type="entry name" value="Cyt_P450_sf"/>
</dbReference>
<organism evidence="1 2">
    <name type="scientific">Aspergillus taichungensis</name>
    <dbReference type="NCBI Taxonomy" id="482145"/>
    <lineage>
        <taxon>Eukaryota</taxon>
        <taxon>Fungi</taxon>
        <taxon>Dikarya</taxon>
        <taxon>Ascomycota</taxon>
        <taxon>Pezizomycotina</taxon>
        <taxon>Eurotiomycetes</taxon>
        <taxon>Eurotiomycetidae</taxon>
        <taxon>Eurotiales</taxon>
        <taxon>Aspergillaceae</taxon>
        <taxon>Aspergillus</taxon>
        <taxon>Aspergillus subgen. Circumdati</taxon>
    </lineage>
</organism>
<dbReference type="GO" id="GO:0005506">
    <property type="term" value="F:iron ion binding"/>
    <property type="evidence" value="ECO:0007669"/>
    <property type="project" value="InterPro"/>
</dbReference>
<keyword evidence="2" id="KW-1185">Reference proteome</keyword>
<name>A0A2J5I4E2_9EURO</name>
<sequence>MDLQNPISMTTYWMHVDPTVSSDPIKFDLERWLSVGPDRGAFVLSMRYLDEVDMLAARVQAPDHQPG</sequence>
<dbReference type="GO" id="GO:0016705">
    <property type="term" value="F:oxidoreductase activity, acting on paired donors, with incorporation or reduction of molecular oxygen"/>
    <property type="evidence" value="ECO:0007669"/>
    <property type="project" value="InterPro"/>
</dbReference>
<protein>
    <submittedName>
        <fullName evidence="1">Uncharacterized protein</fullName>
    </submittedName>
</protein>